<evidence type="ECO:0000313" key="1">
    <source>
        <dbReference type="EMBL" id="MBX19732.1"/>
    </source>
</evidence>
<proteinExistence type="predicted"/>
<organism evidence="1">
    <name type="scientific">Rhizophora mucronata</name>
    <name type="common">Asiatic mangrove</name>
    <dbReference type="NCBI Taxonomy" id="61149"/>
    <lineage>
        <taxon>Eukaryota</taxon>
        <taxon>Viridiplantae</taxon>
        <taxon>Streptophyta</taxon>
        <taxon>Embryophyta</taxon>
        <taxon>Tracheophyta</taxon>
        <taxon>Spermatophyta</taxon>
        <taxon>Magnoliopsida</taxon>
        <taxon>eudicotyledons</taxon>
        <taxon>Gunneridae</taxon>
        <taxon>Pentapetalae</taxon>
        <taxon>rosids</taxon>
        <taxon>fabids</taxon>
        <taxon>Malpighiales</taxon>
        <taxon>Rhizophoraceae</taxon>
        <taxon>Rhizophora</taxon>
    </lineage>
</organism>
<dbReference type="EMBL" id="GGEC01039248">
    <property type="protein sequence ID" value="MBX19732.1"/>
    <property type="molecule type" value="Transcribed_RNA"/>
</dbReference>
<dbReference type="AlphaFoldDB" id="A0A2P2LP39"/>
<name>A0A2P2LP39_RHIMU</name>
<protein>
    <submittedName>
        <fullName evidence="1">Uncharacterized protein MANES_16G131700</fullName>
    </submittedName>
</protein>
<reference evidence="1" key="1">
    <citation type="submission" date="2018-02" db="EMBL/GenBank/DDBJ databases">
        <title>Rhizophora mucronata_Transcriptome.</title>
        <authorList>
            <person name="Meera S.P."/>
            <person name="Sreeshan A."/>
            <person name="Augustine A."/>
        </authorList>
    </citation>
    <scope>NUCLEOTIDE SEQUENCE</scope>
    <source>
        <tissue evidence="1">Leaf</tissue>
    </source>
</reference>
<accession>A0A2P2LP39</accession>
<sequence>MVFLIYIRRTTYHMTKGQSITYTIFHVTIVNTFDGGSNKRESQIKKMKTID</sequence>